<evidence type="ECO:0000256" key="1">
    <source>
        <dbReference type="SAM" id="Phobius"/>
    </source>
</evidence>
<evidence type="ECO:0008006" key="4">
    <source>
        <dbReference type="Google" id="ProtNLM"/>
    </source>
</evidence>
<sequence>MKFHLYAFANEVNVPMLYAINGLSAVLGFLILKEKVWAAALVLFLIGAKAIAFYALEGQTTSGLAIAQFLLLINAFRATSFLQTNPEAEVSRAI</sequence>
<proteinExistence type="predicted"/>
<keyword evidence="1" id="KW-0472">Membrane</keyword>
<evidence type="ECO:0000313" key="2">
    <source>
        <dbReference type="EMBL" id="MBN3576723.1"/>
    </source>
</evidence>
<accession>A0ABS2ZXE6</accession>
<keyword evidence="3" id="KW-1185">Reference proteome</keyword>
<keyword evidence="1" id="KW-1133">Transmembrane helix</keyword>
<feature type="transmembrane region" description="Helical" evidence="1">
    <location>
        <begin position="37"/>
        <end position="56"/>
    </location>
</feature>
<evidence type="ECO:0000313" key="3">
    <source>
        <dbReference type="Proteomes" id="UP000779070"/>
    </source>
</evidence>
<dbReference type="RefSeq" id="WP_206368972.1">
    <property type="nucleotide sequence ID" value="NZ_CAWPTM010000145.1"/>
</dbReference>
<comment type="caution">
    <text evidence="2">The sequence shown here is derived from an EMBL/GenBank/DDBJ whole genome shotgun (WGS) entry which is preliminary data.</text>
</comment>
<gene>
    <name evidence="2" type="ORF">JYA62_03460</name>
</gene>
<organism evidence="2 3">
    <name type="scientific">Vibrio neptunius</name>
    <dbReference type="NCBI Taxonomy" id="170651"/>
    <lineage>
        <taxon>Bacteria</taxon>
        <taxon>Pseudomonadati</taxon>
        <taxon>Pseudomonadota</taxon>
        <taxon>Gammaproteobacteria</taxon>
        <taxon>Vibrionales</taxon>
        <taxon>Vibrionaceae</taxon>
        <taxon>Vibrio</taxon>
    </lineage>
</organism>
<dbReference type="EMBL" id="JAFHLB010000003">
    <property type="protein sequence ID" value="MBN3576723.1"/>
    <property type="molecule type" value="Genomic_DNA"/>
</dbReference>
<reference evidence="2 3" key="1">
    <citation type="submission" date="2021-02" db="EMBL/GenBank/DDBJ databases">
        <title>Draft Genome Sequences of 5 Vibrio neptunius Strains Isolated From of Bivalve Hatcheries.</title>
        <authorList>
            <person name="Galvis F."/>
            <person name="Barja J.L."/>
            <person name="Lemos M.L."/>
            <person name="Balado M."/>
        </authorList>
    </citation>
    <scope>NUCLEOTIDE SEQUENCE [LARGE SCALE GENOMIC DNA]</scope>
    <source>
        <strain evidence="2 3">PP-145.98</strain>
    </source>
</reference>
<protein>
    <recommendedName>
        <fullName evidence="4">DoxX family protein</fullName>
    </recommendedName>
</protein>
<dbReference type="Proteomes" id="UP000779070">
    <property type="component" value="Unassembled WGS sequence"/>
</dbReference>
<name>A0ABS2ZXE6_9VIBR</name>
<feature type="transmembrane region" description="Helical" evidence="1">
    <location>
        <begin position="12"/>
        <end position="31"/>
    </location>
</feature>
<keyword evidence="1" id="KW-0812">Transmembrane</keyword>